<name>A0ACB7WV49_DIOAL</name>
<keyword evidence="1" id="KW-0808">Transferase</keyword>
<gene>
    <name evidence="1" type="ORF">IHE45_01G082100</name>
</gene>
<protein>
    <submittedName>
        <fullName evidence="1">Protein prenyltransferase alpha subunit repeat containing protein 1</fullName>
        <ecNumber evidence="1">2.5.1.58</ecNumber>
        <ecNumber evidence="1">2.5.1.59</ecNumber>
    </submittedName>
</protein>
<accession>A0ACB7WV49</accession>
<dbReference type="Proteomes" id="UP000827976">
    <property type="component" value="Chromosome 1"/>
</dbReference>
<dbReference type="EMBL" id="CM037011">
    <property type="protein sequence ID" value="KAH7692685.1"/>
    <property type="molecule type" value="Genomic_DNA"/>
</dbReference>
<proteinExistence type="predicted"/>
<keyword evidence="2" id="KW-1185">Reference proteome</keyword>
<dbReference type="EC" id="2.5.1.58" evidence="1"/>
<evidence type="ECO:0000313" key="2">
    <source>
        <dbReference type="Proteomes" id="UP000827976"/>
    </source>
</evidence>
<comment type="caution">
    <text evidence="1">The sequence shown here is derived from an EMBL/GenBank/DDBJ whole genome shotgun (WGS) entry which is preliminary data.</text>
</comment>
<sequence length="428" mass="50164">MGGSSCFHVDGMMLLKQLEVILERDTLINEIGFVHPSQLATLDRSPDATHYDETAFWNKDHKLAISTEILQHLYRAVMQEYMNVKKRLEGLIKQSIGKYSSDSPTFGSDSDHLLESEILKHTMALLILNSDFGSAWNSRKMVIVRKAQLSLLMDELHLCTLILSYSPKSQCTWSHRRWVIEIIGEKFQIMHEIVGQDSELVKQIAEKSKMNYRAWSHLCWLIPYMKGTQVIDELNKSKKWSELHIADNCCFHFRRRLLFKMLEDISAREDDESCINQKIEVYFLWKEELEWNESLISRYIGREALWLHRRFLSQCYINYFTIDHETCNSNGEDFHGIHSTLDDFLDKELELLLHSLDVTDNEFEDTQVQAQHATSYIIWISKQVPPHKHEKLQSRLQEMDLKPIMIKLCADKPHLCVSPLLQDYNSNV</sequence>
<organism evidence="1 2">
    <name type="scientific">Dioscorea alata</name>
    <name type="common">Purple yam</name>
    <dbReference type="NCBI Taxonomy" id="55571"/>
    <lineage>
        <taxon>Eukaryota</taxon>
        <taxon>Viridiplantae</taxon>
        <taxon>Streptophyta</taxon>
        <taxon>Embryophyta</taxon>
        <taxon>Tracheophyta</taxon>
        <taxon>Spermatophyta</taxon>
        <taxon>Magnoliopsida</taxon>
        <taxon>Liliopsida</taxon>
        <taxon>Dioscoreales</taxon>
        <taxon>Dioscoreaceae</taxon>
        <taxon>Dioscorea</taxon>
    </lineage>
</organism>
<dbReference type="EC" id="2.5.1.59" evidence="1"/>
<reference evidence="2" key="1">
    <citation type="journal article" date="2022" name="Nat. Commun.">
        <title>Chromosome evolution and the genetic basis of agronomically important traits in greater yam.</title>
        <authorList>
            <person name="Bredeson J.V."/>
            <person name="Lyons J.B."/>
            <person name="Oniyinde I.O."/>
            <person name="Okereke N.R."/>
            <person name="Kolade O."/>
            <person name="Nnabue I."/>
            <person name="Nwadili C.O."/>
            <person name="Hribova E."/>
            <person name="Parker M."/>
            <person name="Nwogha J."/>
            <person name="Shu S."/>
            <person name="Carlson J."/>
            <person name="Kariba R."/>
            <person name="Muthemba S."/>
            <person name="Knop K."/>
            <person name="Barton G.J."/>
            <person name="Sherwood A.V."/>
            <person name="Lopez-Montes A."/>
            <person name="Asiedu R."/>
            <person name="Jamnadass R."/>
            <person name="Muchugi A."/>
            <person name="Goodstein D."/>
            <person name="Egesi C.N."/>
            <person name="Featherston J."/>
            <person name="Asfaw A."/>
            <person name="Simpson G.G."/>
            <person name="Dolezel J."/>
            <person name="Hendre P.S."/>
            <person name="Van Deynze A."/>
            <person name="Kumar P.L."/>
            <person name="Obidiegwu J.E."/>
            <person name="Bhattacharjee R."/>
            <person name="Rokhsar D.S."/>
        </authorList>
    </citation>
    <scope>NUCLEOTIDE SEQUENCE [LARGE SCALE GENOMIC DNA]</scope>
    <source>
        <strain evidence="2">cv. TDa95/00328</strain>
    </source>
</reference>
<evidence type="ECO:0000313" key="1">
    <source>
        <dbReference type="EMBL" id="KAH7692685.1"/>
    </source>
</evidence>